<gene>
    <name evidence="17" type="primary">dhc-1</name>
    <name evidence="17" type="ORF">Tcan_04778</name>
</gene>
<dbReference type="Gene3D" id="1.10.8.720">
    <property type="entry name" value="Region D6 of dynein motor"/>
    <property type="match status" value="1"/>
</dbReference>
<dbReference type="InterPro" id="IPR054354">
    <property type="entry name" value="DYNC2H1-like_lid"/>
</dbReference>
<dbReference type="InterPro" id="IPR042228">
    <property type="entry name" value="Dynein_linker_3"/>
</dbReference>
<evidence type="ECO:0000256" key="3">
    <source>
        <dbReference type="ARBA" id="ARBA00011655"/>
    </source>
</evidence>
<dbReference type="PANTHER" id="PTHR46532">
    <property type="entry name" value="MALE FERTILITY FACTOR KL5"/>
    <property type="match status" value="1"/>
</dbReference>
<dbReference type="InterPro" id="IPR026983">
    <property type="entry name" value="DHC"/>
</dbReference>
<protein>
    <recommendedName>
        <fullName evidence="4">Dynein heavy chain, cytoplasmic</fullName>
    </recommendedName>
    <alternativeName>
        <fullName evidence="14">Dynein heavy chain, cytosolic</fullName>
    </alternativeName>
</protein>
<evidence type="ECO:0000256" key="13">
    <source>
        <dbReference type="ARBA" id="ARBA00023212"/>
    </source>
</evidence>
<dbReference type="InterPro" id="IPR013602">
    <property type="entry name" value="Dynein_heavy_linker"/>
</dbReference>
<dbReference type="PANTHER" id="PTHR46532:SF4">
    <property type="entry name" value="AAA+ ATPASE DOMAIN-CONTAINING PROTEIN"/>
    <property type="match status" value="1"/>
</dbReference>
<dbReference type="Gene3D" id="1.20.140.100">
    <property type="entry name" value="Dynein heavy chain, N-terminal domain 2"/>
    <property type="match status" value="1"/>
</dbReference>
<keyword evidence="6" id="KW-0493">Microtubule</keyword>
<dbReference type="GO" id="GO:1904115">
    <property type="term" value="C:axon cytoplasm"/>
    <property type="evidence" value="ECO:0007669"/>
    <property type="project" value="GOC"/>
</dbReference>
<evidence type="ECO:0000256" key="1">
    <source>
        <dbReference type="ARBA" id="ARBA00004245"/>
    </source>
</evidence>
<dbReference type="OrthoDB" id="14187at2759"/>
<dbReference type="GO" id="GO:0051235">
    <property type="term" value="P:maintenance of location"/>
    <property type="evidence" value="ECO:0007669"/>
    <property type="project" value="UniProtKB-ARBA"/>
</dbReference>
<feature type="domain" description="AAA+ ATPase" evidence="16">
    <location>
        <begin position="2288"/>
        <end position="2439"/>
    </location>
</feature>
<dbReference type="FunFam" id="3.40.50.300:FF:000373">
    <property type="entry name" value="Cytoplasmic dynein heavy chain 2"/>
    <property type="match status" value="1"/>
</dbReference>
<dbReference type="Gene3D" id="1.10.8.1220">
    <property type="match status" value="1"/>
</dbReference>
<keyword evidence="9" id="KW-0067">ATP-binding</keyword>
<dbReference type="Gene3D" id="1.20.1270.280">
    <property type="match status" value="1"/>
</dbReference>
<feature type="domain" description="AAA+ ATPase" evidence="16">
    <location>
        <begin position="2663"/>
        <end position="2813"/>
    </location>
</feature>
<dbReference type="FunFam" id="3.40.50.300:FF:000517">
    <property type="entry name" value="Cytoplasmic dynein heavy chain 1"/>
    <property type="match status" value="1"/>
</dbReference>
<dbReference type="Pfam" id="PF12777">
    <property type="entry name" value="MT"/>
    <property type="match status" value="1"/>
</dbReference>
<dbReference type="Gene3D" id="1.10.8.710">
    <property type="match status" value="1"/>
</dbReference>
<comment type="subunit">
    <text evidence="3">Consists of at least two heavy chains and a number of intermediate and light chains.</text>
</comment>
<accession>A0A0B2UYS0</accession>
<dbReference type="InterPro" id="IPR041228">
    <property type="entry name" value="Dynein_C"/>
</dbReference>
<evidence type="ECO:0000259" key="16">
    <source>
        <dbReference type="SMART" id="SM00382"/>
    </source>
</evidence>
<feature type="coiled-coil region" evidence="15">
    <location>
        <begin position="1685"/>
        <end position="1712"/>
    </location>
</feature>
<keyword evidence="7" id="KW-0677">Repeat</keyword>
<dbReference type="Gene3D" id="1.10.472.130">
    <property type="match status" value="1"/>
</dbReference>
<comment type="caution">
    <text evidence="17">The sequence shown here is derived from an EMBL/GenBank/DDBJ whole genome shotgun (WGS) entry which is preliminary data.</text>
</comment>
<dbReference type="InterPro" id="IPR004273">
    <property type="entry name" value="Dynein_heavy_D6_P-loop"/>
</dbReference>
<keyword evidence="12" id="KW-0505">Motor protein</keyword>
<proteinExistence type="inferred from homology"/>
<dbReference type="FunFam" id="3.10.490.20:FF:000004">
    <property type="entry name" value="Cytoplasmic dynein heavy chain 2"/>
    <property type="match status" value="1"/>
</dbReference>
<dbReference type="SMART" id="SM00382">
    <property type="entry name" value="AAA"/>
    <property type="match status" value="4"/>
</dbReference>
<dbReference type="FunFam" id="1.10.472.130:FF:000002">
    <property type="entry name" value="Cytoplasmic dynein heavy chain 1"/>
    <property type="match status" value="1"/>
</dbReference>
<dbReference type="GO" id="GO:0008090">
    <property type="term" value="P:retrograde axonal transport"/>
    <property type="evidence" value="ECO:0007669"/>
    <property type="project" value="UniProtKB-ARBA"/>
</dbReference>
<dbReference type="InterPro" id="IPR013594">
    <property type="entry name" value="Dynein_heavy_tail"/>
</dbReference>
<dbReference type="InterPro" id="IPR024317">
    <property type="entry name" value="Dynein_heavy_chain_D4_dom"/>
</dbReference>
<dbReference type="Pfam" id="PF18199">
    <property type="entry name" value="Dynein_C"/>
    <property type="match status" value="1"/>
</dbReference>
<dbReference type="Gene3D" id="3.20.180.20">
    <property type="entry name" value="Dynein heavy chain, N-terminal domain 2"/>
    <property type="match status" value="1"/>
</dbReference>
<dbReference type="GO" id="GO:0005874">
    <property type="term" value="C:microtubule"/>
    <property type="evidence" value="ECO:0007669"/>
    <property type="project" value="UniProtKB-KW"/>
</dbReference>
<evidence type="ECO:0000313" key="17">
    <source>
        <dbReference type="EMBL" id="KHN74643.1"/>
    </source>
</evidence>
<keyword evidence="13" id="KW-0206">Cytoskeleton</keyword>
<keyword evidence="8" id="KW-0547">Nucleotide-binding</keyword>
<dbReference type="GO" id="GO:0072384">
    <property type="term" value="P:organelle transport along microtubule"/>
    <property type="evidence" value="ECO:0007669"/>
    <property type="project" value="UniProtKB-ARBA"/>
</dbReference>
<keyword evidence="10" id="KW-0243">Dynein</keyword>
<dbReference type="FunFam" id="3.40.50.300:FF:000071">
    <property type="entry name" value="Cytoplasmic dynein heavy chain 1"/>
    <property type="match status" value="1"/>
</dbReference>
<evidence type="ECO:0000256" key="15">
    <source>
        <dbReference type="SAM" id="Coils"/>
    </source>
</evidence>
<organism evidence="17 18">
    <name type="scientific">Toxocara canis</name>
    <name type="common">Canine roundworm</name>
    <dbReference type="NCBI Taxonomy" id="6265"/>
    <lineage>
        <taxon>Eukaryota</taxon>
        <taxon>Metazoa</taxon>
        <taxon>Ecdysozoa</taxon>
        <taxon>Nematoda</taxon>
        <taxon>Chromadorea</taxon>
        <taxon>Rhabditida</taxon>
        <taxon>Spirurina</taxon>
        <taxon>Ascaridomorpha</taxon>
        <taxon>Ascaridoidea</taxon>
        <taxon>Toxocaridae</taxon>
        <taxon>Toxocara</taxon>
    </lineage>
</organism>
<dbReference type="InterPro" id="IPR003593">
    <property type="entry name" value="AAA+_ATPase"/>
</dbReference>
<evidence type="ECO:0000256" key="7">
    <source>
        <dbReference type="ARBA" id="ARBA00022737"/>
    </source>
</evidence>
<dbReference type="InterPro" id="IPR027417">
    <property type="entry name" value="P-loop_NTPase"/>
</dbReference>
<dbReference type="FunFam" id="1.20.140.100:FF:000002">
    <property type="entry name" value="Cytoplasmic dynein heavy chain 1"/>
    <property type="match status" value="1"/>
</dbReference>
<dbReference type="Gene3D" id="6.10.140.1060">
    <property type="match status" value="1"/>
</dbReference>
<dbReference type="OMA" id="NERQMTR"/>
<dbReference type="Proteomes" id="UP000031036">
    <property type="component" value="Unassembled WGS sequence"/>
</dbReference>
<dbReference type="GO" id="GO:0012505">
    <property type="term" value="C:endomembrane system"/>
    <property type="evidence" value="ECO:0007669"/>
    <property type="project" value="UniProtKB-ARBA"/>
</dbReference>
<dbReference type="GO" id="GO:0051642">
    <property type="term" value="P:centrosome localization"/>
    <property type="evidence" value="ECO:0007669"/>
    <property type="project" value="UniProtKB-ARBA"/>
</dbReference>
<dbReference type="Pfam" id="PF12775">
    <property type="entry name" value="AAA_7"/>
    <property type="match status" value="1"/>
</dbReference>
<dbReference type="Gene3D" id="3.10.490.20">
    <property type="match status" value="1"/>
</dbReference>
<feature type="domain" description="AAA+ ATPase" evidence="16">
    <location>
        <begin position="1985"/>
        <end position="2150"/>
    </location>
</feature>
<dbReference type="InterPro" id="IPR042222">
    <property type="entry name" value="Dynein_2_N"/>
</dbReference>
<reference evidence="17 18" key="1">
    <citation type="submission" date="2014-11" db="EMBL/GenBank/DDBJ databases">
        <title>Genetic blueprint of the zoonotic pathogen Toxocara canis.</title>
        <authorList>
            <person name="Zhu X.-Q."/>
            <person name="Korhonen P.K."/>
            <person name="Cai H."/>
            <person name="Young N.D."/>
            <person name="Nejsum P."/>
            <person name="von Samson-Himmelstjerna G."/>
            <person name="Boag P.R."/>
            <person name="Tan P."/>
            <person name="Li Q."/>
            <person name="Min J."/>
            <person name="Yang Y."/>
            <person name="Wang X."/>
            <person name="Fang X."/>
            <person name="Hall R.S."/>
            <person name="Hofmann A."/>
            <person name="Sternberg P.W."/>
            <person name="Jex A.R."/>
            <person name="Gasser R.B."/>
        </authorList>
    </citation>
    <scope>NUCLEOTIDE SEQUENCE [LARGE SCALE GENOMIC DNA]</scope>
    <source>
        <strain evidence="17">PN_DK_2014</strain>
    </source>
</reference>
<evidence type="ECO:0000313" key="18">
    <source>
        <dbReference type="Proteomes" id="UP000031036"/>
    </source>
</evidence>
<dbReference type="STRING" id="6265.A0A0B2UYS0"/>
<dbReference type="InterPro" id="IPR043157">
    <property type="entry name" value="Dynein_AAA1S"/>
</dbReference>
<name>A0A0B2UYS0_TOXCA</name>
<evidence type="ECO:0000256" key="2">
    <source>
        <dbReference type="ARBA" id="ARBA00008887"/>
    </source>
</evidence>
<dbReference type="FunFam" id="1.20.58.1120:FF:000013">
    <property type="entry name" value="Dynein heavy chain-like protein"/>
    <property type="match status" value="1"/>
</dbReference>
<dbReference type="GO" id="GO:0051293">
    <property type="term" value="P:establishment of spindle localization"/>
    <property type="evidence" value="ECO:0007669"/>
    <property type="project" value="UniProtKB-ARBA"/>
</dbReference>
<dbReference type="InterPro" id="IPR041658">
    <property type="entry name" value="AAA_lid_11"/>
</dbReference>
<dbReference type="Pfam" id="PF08393">
    <property type="entry name" value="DHC_N2"/>
    <property type="match status" value="1"/>
</dbReference>
<dbReference type="Pfam" id="PF18198">
    <property type="entry name" value="AAA_lid_11"/>
    <property type="match status" value="1"/>
</dbReference>
<dbReference type="InterPro" id="IPR024743">
    <property type="entry name" value="Dynein_HC_stalk"/>
</dbReference>
<dbReference type="FunFam" id="1.20.920.20:FF:000002">
    <property type="entry name" value="Cytoplasmic dynein 1 heavy chain"/>
    <property type="match status" value="1"/>
</dbReference>
<dbReference type="InterPro" id="IPR042219">
    <property type="entry name" value="AAA_lid_11_sf"/>
</dbReference>
<evidence type="ECO:0000256" key="12">
    <source>
        <dbReference type="ARBA" id="ARBA00023175"/>
    </source>
</evidence>
<dbReference type="FunFam" id="1.20.1270.280:FF:000004">
    <property type="entry name" value="Cytoplasmic dynein heavy chain 2"/>
    <property type="match status" value="1"/>
</dbReference>
<dbReference type="Gene3D" id="3.40.50.300">
    <property type="entry name" value="P-loop containing nucleotide triphosphate hydrolases"/>
    <property type="match status" value="5"/>
</dbReference>
<dbReference type="FunFam" id="3.40.50.300:FF:000122">
    <property type="entry name" value="Cytoplasmic dynein 1 heavy chain"/>
    <property type="match status" value="1"/>
</dbReference>
<keyword evidence="5" id="KW-0963">Cytoplasm</keyword>
<dbReference type="FunFam" id="1.10.8.720:FF:000003">
    <property type="entry name" value="Cytoplasmic dynein heavy chain 2"/>
    <property type="match status" value="1"/>
</dbReference>
<dbReference type="GO" id="GO:0050793">
    <property type="term" value="P:regulation of developmental process"/>
    <property type="evidence" value="ECO:0007669"/>
    <property type="project" value="UniProtKB-ARBA"/>
</dbReference>
<evidence type="ECO:0000256" key="6">
    <source>
        <dbReference type="ARBA" id="ARBA00022701"/>
    </source>
</evidence>
<dbReference type="GO" id="GO:0005524">
    <property type="term" value="F:ATP binding"/>
    <property type="evidence" value="ECO:0007669"/>
    <property type="project" value="UniProtKB-KW"/>
</dbReference>
<dbReference type="CDD" id="cd00009">
    <property type="entry name" value="AAA"/>
    <property type="match status" value="2"/>
</dbReference>
<dbReference type="GO" id="GO:0000776">
    <property type="term" value="C:kinetochore"/>
    <property type="evidence" value="ECO:0007669"/>
    <property type="project" value="UniProtKB-ARBA"/>
</dbReference>
<feature type="coiled-coil region" evidence="15">
    <location>
        <begin position="3479"/>
        <end position="3541"/>
    </location>
</feature>
<dbReference type="Gene3D" id="1.20.58.1120">
    <property type="match status" value="1"/>
</dbReference>
<evidence type="ECO:0000256" key="10">
    <source>
        <dbReference type="ARBA" id="ARBA00023017"/>
    </source>
</evidence>
<dbReference type="Gene3D" id="1.20.920.20">
    <property type="match status" value="1"/>
</dbReference>
<keyword evidence="18" id="KW-1185">Reference proteome</keyword>
<dbReference type="GO" id="GO:0008569">
    <property type="term" value="F:minus-end-directed microtubule motor activity"/>
    <property type="evidence" value="ECO:0007669"/>
    <property type="project" value="InterPro"/>
</dbReference>
<dbReference type="FunFam" id="1.20.920.30:FF:000001">
    <property type="entry name" value="Cytoplasmic dynein heavy chain 1"/>
    <property type="match status" value="1"/>
</dbReference>
<dbReference type="FunFam" id="1.10.287.2620:FF:000001">
    <property type="entry name" value="Cytoplasmic dynein heavy chain 1"/>
    <property type="match status" value="1"/>
</dbReference>
<feature type="coiled-coil region" evidence="15">
    <location>
        <begin position="528"/>
        <end position="555"/>
    </location>
</feature>
<dbReference type="EMBL" id="JPKZ01002887">
    <property type="protein sequence ID" value="KHN74643.1"/>
    <property type="molecule type" value="Genomic_DNA"/>
</dbReference>
<dbReference type="FunFam" id="1.10.8.710:FF:000005">
    <property type="entry name" value="Cytoplasmic dynein heavy chain 1"/>
    <property type="match status" value="1"/>
</dbReference>
<dbReference type="SUPFAM" id="SSF52540">
    <property type="entry name" value="P-loop containing nucleoside triphosphate hydrolases"/>
    <property type="match status" value="4"/>
</dbReference>
<evidence type="ECO:0000256" key="9">
    <source>
        <dbReference type="ARBA" id="ARBA00022840"/>
    </source>
</evidence>
<dbReference type="Pfam" id="PF12780">
    <property type="entry name" value="AAA_8"/>
    <property type="match status" value="1"/>
</dbReference>
<dbReference type="InterPro" id="IPR043160">
    <property type="entry name" value="Dynein_C_barrel"/>
</dbReference>
<feature type="domain" description="AAA+ ATPase" evidence="16">
    <location>
        <begin position="3006"/>
        <end position="3167"/>
    </location>
</feature>
<dbReference type="Pfam" id="PF17852">
    <property type="entry name" value="Dynein_AAA_lid"/>
    <property type="match status" value="1"/>
</dbReference>
<feature type="coiled-coil region" evidence="15">
    <location>
        <begin position="884"/>
        <end position="911"/>
    </location>
</feature>
<dbReference type="Pfam" id="PF08385">
    <property type="entry name" value="DHC_N1"/>
    <property type="match status" value="1"/>
</dbReference>
<dbReference type="Pfam" id="PF03028">
    <property type="entry name" value="Dynein_heavy"/>
    <property type="match status" value="1"/>
</dbReference>
<comment type="subcellular location">
    <subcellularLocation>
        <location evidence="1">Cytoplasm</location>
        <location evidence="1">Cytoskeleton</location>
    </subcellularLocation>
</comment>
<dbReference type="GO" id="GO:0048469">
    <property type="term" value="P:cell maturation"/>
    <property type="evidence" value="ECO:0007669"/>
    <property type="project" value="UniProtKB-ARBA"/>
</dbReference>
<dbReference type="Gene3D" id="1.10.287.2620">
    <property type="match status" value="1"/>
</dbReference>
<dbReference type="Pfam" id="PF22597">
    <property type="entry name" value="DYN_lid"/>
    <property type="match status" value="1"/>
</dbReference>
<feature type="coiled-coil region" evidence="15">
    <location>
        <begin position="3285"/>
        <end position="3337"/>
    </location>
</feature>
<dbReference type="InterPro" id="IPR041466">
    <property type="entry name" value="Dynein_AAA5_ext"/>
</dbReference>
<dbReference type="InterPro" id="IPR035699">
    <property type="entry name" value="AAA_6"/>
</dbReference>
<sequence>MTDSESDKSTFTGPPPPAEVTLADVSALVSYIKQMCPGTDSAVLDETISQATSIECVQKLISDPQVGLLVVDRVVTRDANPEDTTDESSAVLRISNEMSKRTERTSSLLMLKTSAVIEADKPVEDQLFILKVPESNPYDVLLSIFGKIGTPFFKSLVKDSGRGERDGDKLALSVEKNLSEVEVALLHMQQNIDIPEINLVIHPLIQSAIQKATEEGRKARVADLGDNVENSVFLNALQKGVSRWIKEIQKVTKLDRDAGSGTSLQEMTFWLNLERALHKIAQKRESDEVTLTLEALKCGKRFHATVSFDTDTGLKQAMAMVNDYNVLMKDLPLNELMAATDMDAIRVALINIFTHMKKLRNTKYPIARALRFVEAISKDVYTQMLKVLGTRRLMNIPLCDFDPLMAQCFAVFGTWNDEYDKLSTLMRDLSKKKRDEQLKLTWRINPQHKKLEARLDQMRQFRRQHEQLRTVISRVLRPSGVAQGDANAEGDVEKSTINGADMSAIEQVNVAYENVKEVDCLDVSNDGTAAWEAAIRRYEDQIDRVETQITARLRDQLGGAKNADEMFTIFQRFNALFVRPHIRGAIREYQTQLIQRVKEDIDQLQTRFTNFSEASNERDLSTIDIPSFSASIVFIRQIDRKLTQYMKRIEDVLGRGWENHVEGRQLKLEGDNFRHKLNTQPIFEEWIAKVQSKNISLAGRVFSIEKRQKDGRIALKLKVNFSPDVVTLFKEVRNLKHMGFRIPLKIVNTAHQANLLYPFAISLLESIRTYDSINERIEGKEGINMLIASCKKDIQNQLSEVRNLKHMGFRIPLKIVNTAHQANLLYPFAISLLESIRTYDSINERIEGKEGINMLIASCKKDIQNQLSEGNTLTWESYKMDPYVVKLSETISNYQEKVEELDMVLDRIEVDLAALDTCQYSSATVASLLTSIQKAVDQLSLGNYSNLHHWVDSIDKRIEKKLASRVEEAIRLWTLVLTHEEMDDESEEKVVLPALQPIVLEMRVTSQVMYVSPSIEQARAHLLDQLLAWQSIVISQPRISSTRFQLALARDSTDATYRDVLARLPQGQKILEQAYTAVEKVIKEVADYVGEWLRYQALWDLQPDLLYERLGSDVSKWMKTLVEIRKSRSTFDTQETRKEIFPVVVDYTKVQSKVSLKYDYWHREILQKFGTSVGQEMQTFFTEISKWRRELEEQSVDSGTTSDAIQLITYVQQLKKKTKTCQDQVEQFRAAQRLLTQQRYQFPSAWLYSENIDGEWSALSDILERKDSAIQAQMVKCEYCKVLEMRGGAESYKTALNNIARRNGSGPMAEHCSGLSVVPLGPDPAAVANLQSKIKEEDEMVEKRTEDVLGEWDKSKPTKGSQKPTDALAALAAFEAKLNKVKEDRENMVKAKGALEMNEPITAGAHAAKLDVAVEELSDLKGVWQSLTPLYNAIEEMKEKTWLSVQPRKLRQNLDELLAQLKQLPAKYRSYESYDYAKRMMHNYSKMNMIVVELKSEALKERHWKQLMKELRVSWNLSELTLGQVWDADLLRYESAIKQVLLVAQGELALEEFLKQVREYWQSFEVDLVNYQNKTKLIRGWDELFNKLKEHMNSLTAMKLSPYYKQFEEDALAWEEKLNKISALFDVWIDVQRRWVYLEGLFSASADINTLLPVESARFASISTEFLALMKKVTASPRILDVVNMQGAQRVLERLADMLAKIQKALGEYLERERSSFPRFYFVGDEDLLEIMGNSKDITRLQKHLKKMFAGITSIDVDEENLLVTALNSREGERVQLVKSVSIKENPRINEWLRLVENEMQSTLAHLVTEAVARFSKMDVTSMEPQQFMEWLDEYPAQVVDLAANIWWCGQVEKRLAEGKTVEDVGSTVDTTLALLADSVLREQPPIRRKKIEALITEFVHKRDICRGLVASNVTTLTSFHWLRCMRFYLDPRQTDPRSCCIVKMANAQFPYGFEYLGIQEKLVQTPLTDRCYLTMTQALHSRLGGSPFGPAGTGKTESVKALGHKLGRFVLVFNCDETFDFQAMGRILVGLCQVGAWGCFDEFNRLEERMLSAVSQQIQTIQEAVRAGGDMKVDLVGKTLSVNSNMAIFITMNPGYSGRSNLPDNLKQLFRSLAMTQPDRQLIAQVMLFSQGFRTAERLANKIVPLFILCKEQLSDQCHYDFGLRALKYVLVSAGNIKRDEIQKRKENSSEEGADDISGEVAEQQILIQSVCETLVPKLISEDIALLFSLLSDVFPSVQYKPNQMAKLRAEISRVCEQLLLTQSSVHGELGSAWLEKVLQLYQITNLNHGLMLVGASGSGKTTAWKVLLRALERLEGVEGVAHVIDAKAMSKDALYGVLDPNTREWTDGLFTHIIRKIIDNVRGETSKRQWVIFDGDVDPEWVENLNSVLDDNKLLTLPNGERLAIPPNVRIIFEVSDLKYATLATVSRCGMVWFSEEVVTCEMLFDNFLRRLNNVRLDVEQSVDLLALNVTGDDATNSSPEAERVMALQRKCALTLTQHMSADALVPLTLNYALSELDHVMEPTQQRMLSSFFSMMNYAVRQLIAYDNNHTDFPMSDDQIDAYISRAMLVNIVWAFSGDGKWKSRQQLSDFVRQSSTLQLPPNASLPIIDYEASLSGDWVQWVSKVPQMEVETHRVAAADLVVPTVDTVRHEMLLNTWLSEHKPLVLCGPPGSGKTMTLLSALRSLQDMDVVNVNFSSSTTPELLMRTFDHYCEYRRTPNGVVLSPVQLSRWLVIFCDEINLPAPDKYGTQRVISFLRQLVEMNGFYRASDHTWVSLERIQFVGACNPPTDPGRHPLTLRFLRHVPVVYVDYPGQTSLIQIYGTFNRAMLRMAPSVRGLAEPLTSAMVDFYLQSQDRFTQDEQPHYIYSPRELTRWVRAISEAIAPLDGVSPEALVRLWAHEALRLFQDRLVKDEERQWTDELLDSVAEKYFSGSCNLKEALERPMLYSCWLTKNYLPVTKQQLKEYVAARLKGFYEEELDVQLVLFDQMLDHVLRIDRIYRQPQGHLLLIGTSGSGKTTLSRFVAWMNGLSVFQLKVHSKYTAADFDEDMRTVLRRAGCRNEKMCFIMDESNMLDTGFLERLNTLLANGEVPGLFEGDEYTTLMSQIKEGAHRQGLMLDSPDELYKWFTAQVMRNLHVVFTMNPSGEGLRERASTSPALFNRCVLNWFGDWTDSALYQVGVELTNTLDMDRADYQAPFALPIVCDLLPQPVQYRHAVINTFVHVHNSVRKLNETEAKRGHRVMAITPRHFLDFIKHYINVFHEKRRDLEEEKLHLNIGLGKIKETEEQVLELQKSLTLKSSELEAKKSAANAKLKEMLSDQQKAEKEKQASEQLQKDLAVSLVEIGKKRTEVQKDLAQVEPAVEEAQQAVKGIRKNQLVEVRSMASPPHLVKLALESICLLLGENVGTDWKAIRGVMVRDDFMPRILGFDTDSITPEILKAMEKYTQNPDWDFEKVNRASSACGPMVKWVKAQLLYSDMLMKVEPLRNELKRLERDAKVKTEKGEELKKTIAQLEQSIAAYKEEYAQLIGQAETIKADLATVKEKVGRSTQLLKSLGSERDRWHGGCDGFSQQMDSLIGDALLSAAFLSYSGYYDQQLRDVLFHRWISFVQQASIKYRSDLARVEYLSSVDERLEWNKNGLPVDELCAENAIMLHRFNRYPLIIDPSGQAMNFLLKQFKGKNITKTSFLDDSFRKNLESALRFGNALLVQDVESYDPILNPVLNREVKRTGGRILITLGDQDIDLSPSFQIFLITRDASVEFAPDVCSRVTFVNFTVTRSSLEMQCLNQALRSERPDVDEKRNDLLKLQGEFAVRLRQLEKALLAALNESKGKILDDDSVISTLEKLKTEAAEVARKAAETDKVMAEVETVSQQYLRLAQACSLIYLMMQQLNEVHFLYQYSLDFLLEMFTAVLDTPQLSSVTEYDKRLQIITSSLFQMVYRRVSQGMLHQDKVLLAILLMRILLKGNSQEPSHQLELDHLLGRSEVFSSQKASANSVPKLPNLDAQQSLALVQLSRLPTFNDVISKVQSNAEFSTWISQDNAELGVPVLWNDDEKLTNISRCMNELLVVHALRPDRLLASCHRLVASAFGVEFMQQDKIVNLREIVENEVTSNRPVLLSSAIGYDASGKVEDLAVEMGREVTSIAIGSAEGFSQADSVLNSASKSGRWVLLKNVHLAPSWLTQLEKRLHTLKPHPQFRLLLTAEIHPKLPASILRASRVVVFEPATGLKANLLRSLTSLAPQRMAKPPAERTRLYFLMCWLHALVQERMRYTPLGWANSYEFSDADLRVACDTLDAAVDSVAMGRSNVSPEKLPWHTLQTLLSQCIYGGKIDNGFDQASDLECLRNCFLAKLFTPKSFDAERVLISNIDGKSSNLCIPDGNSREHLLMWVDNINHLQLPNWLGLPNNAEKVLLTVRGEAMLANLLKVSDEELAFAGDDQKVQSPPWMSILAEQSSQWLKMLPKNIAKLRRTVDNIKDPLFRFFEREINHGILLLSDVRADLQEVHAVCRGEQKQNNHTRALTSALNKGVVPTGWLRYTVPKGITVMAWIHDFVERVNQLAKFAASPALKKETVWLGGMFSPEAFITATRQLVAQSNQWSLEELNMRIEVGVTEDKVDSFKIQGLRLMGAECKKGNTIAVVDEVSTEMHTVALSWTREPSPTTAITLPVYLYRDRKNLLFTLDFDPGNVEKTVFYERSVAVTSNNALS</sequence>
<dbReference type="Pfam" id="PF12781">
    <property type="entry name" value="AAA_9"/>
    <property type="match status" value="1"/>
</dbReference>
<evidence type="ECO:0000256" key="8">
    <source>
        <dbReference type="ARBA" id="ARBA00022741"/>
    </source>
</evidence>
<dbReference type="Gene3D" id="1.20.920.30">
    <property type="match status" value="1"/>
</dbReference>
<dbReference type="GO" id="GO:0045505">
    <property type="term" value="F:dynein intermediate chain binding"/>
    <property type="evidence" value="ECO:0007669"/>
    <property type="project" value="InterPro"/>
</dbReference>
<dbReference type="Pfam" id="PF12774">
    <property type="entry name" value="AAA_6"/>
    <property type="match status" value="1"/>
</dbReference>
<evidence type="ECO:0000256" key="14">
    <source>
        <dbReference type="ARBA" id="ARBA00033439"/>
    </source>
</evidence>
<dbReference type="GO" id="GO:0051959">
    <property type="term" value="F:dynein light intermediate chain binding"/>
    <property type="evidence" value="ECO:0007669"/>
    <property type="project" value="InterPro"/>
</dbReference>
<dbReference type="InterPro" id="IPR035706">
    <property type="entry name" value="AAA_9"/>
</dbReference>
<comment type="similarity">
    <text evidence="2">Belongs to the dynein heavy chain family.</text>
</comment>
<dbReference type="FunFam" id="3.20.180.20:FF:000002">
    <property type="entry name" value="Cytoplasmic dynein heavy chain 1"/>
    <property type="match status" value="1"/>
</dbReference>
<evidence type="ECO:0000256" key="4">
    <source>
        <dbReference type="ARBA" id="ARBA00022197"/>
    </source>
</evidence>
<keyword evidence="11 15" id="KW-0175">Coiled coil</keyword>
<dbReference type="GO" id="GO:0005938">
    <property type="term" value="C:cell cortex"/>
    <property type="evidence" value="ECO:0007669"/>
    <property type="project" value="UniProtKB-ARBA"/>
</dbReference>
<dbReference type="GO" id="GO:0005858">
    <property type="term" value="C:axonemal dynein complex"/>
    <property type="evidence" value="ECO:0007669"/>
    <property type="project" value="TreeGrafter"/>
</dbReference>
<evidence type="ECO:0000256" key="5">
    <source>
        <dbReference type="ARBA" id="ARBA00022490"/>
    </source>
</evidence>
<evidence type="ECO:0000256" key="11">
    <source>
        <dbReference type="ARBA" id="ARBA00023054"/>
    </source>
</evidence>